<protein>
    <recommendedName>
        <fullName evidence="10">Fusarubin cluster-monooxygenase</fullName>
    </recommendedName>
</protein>
<dbReference type="InterPro" id="IPR002938">
    <property type="entry name" value="FAD-bd"/>
</dbReference>
<dbReference type="SUPFAM" id="SSF54373">
    <property type="entry name" value="FAD-linked reductases, C-terminal domain"/>
    <property type="match status" value="1"/>
</dbReference>
<evidence type="ECO:0000256" key="5">
    <source>
        <dbReference type="ARBA" id="ARBA00023033"/>
    </source>
</evidence>
<dbReference type="Pfam" id="PF01266">
    <property type="entry name" value="DAO"/>
    <property type="match status" value="1"/>
</dbReference>
<dbReference type="GO" id="GO:0004497">
    <property type="term" value="F:monooxygenase activity"/>
    <property type="evidence" value="ECO:0007669"/>
    <property type="project" value="UniProtKB-KW"/>
</dbReference>
<evidence type="ECO:0000259" key="6">
    <source>
        <dbReference type="Pfam" id="PF01266"/>
    </source>
</evidence>
<dbReference type="PANTHER" id="PTHR13789">
    <property type="entry name" value="MONOOXYGENASE"/>
    <property type="match status" value="1"/>
</dbReference>
<dbReference type="EMBL" id="FJOF01000003">
    <property type="protein sequence ID" value="CZR39284.1"/>
    <property type="molecule type" value="Genomic_DNA"/>
</dbReference>
<dbReference type="Gene3D" id="3.50.50.60">
    <property type="entry name" value="FAD/NAD(P)-binding domain"/>
    <property type="match status" value="1"/>
</dbReference>
<keyword evidence="5" id="KW-0503">Monooxygenase</keyword>
<gene>
    <name evidence="8" type="ORF">FPRO_05523</name>
</gene>
<proteinExistence type="inferred from homology"/>
<keyword evidence="9" id="KW-1185">Reference proteome</keyword>
<evidence type="ECO:0000256" key="1">
    <source>
        <dbReference type="ARBA" id="ARBA00007992"/>
    </source>
</evidence>
<dbReference type="InterPro" id="IPR036188">
    <property type="entry name" value="FAD/NAD-bd_sf"/>
</dbReference>
<dbReference type="Pfam" id="PF01494">
    <property type="entry name" value="FAD_binding_3"/>
    <property type="match status" value="1"/>
</dbReference>
<dbReference type="GO" id="GO:0071949">
    <property type="term" value="F:FAD binding"/>
    <property type="evidence" value="ECO:0007669"/>
    <property type="project" value="InterPro"/>
</dbReference>
<dbReference type="VEuPathDB" id="FungiDB:FPRO_05523"/>
<evidence type="ECO:0000256" key="4">
    <source>
        <dbReference type="ARBA" id="ARBA00023002"/>
    </source>
</evidence>
<dbReference type="Proteomes" id="UP000183971">
    <property type="component" value="Unassembled WGS sequence"/>
</dbReference>
<keyword evidence="3" id="KW-0274">FAD</keyword>
<evidence type="ECO:0000256" key="3">
    <source>
        <dbReference type="ARBA" id="ARBA00022827"/>
    </source>
</evidence>
<accession>A0A1L7VFZ8</accession>
<dbReference type="PANTHER" id="PTHR13789:SF236">
    <property type="entry name" value="MONOOXYGENASE, PUTATIVE (AFU_ORTHOLOGUE AFUA_6G12060)-RELATED"/>
    <property type="match status" value="1"/>
</dbReference>
<name>A0A1L7VFZ8_FUSPR</name>
<keyword evidence="4" id="KW-0560">Oxidoreductase</keyword>
<dbReference type="RefSeq" id="XP_031079877.1">
    <property type="nucleotide sequence ID" value="XM_031229663.1"/>
</dbReference>
<comment type="caution">
    <text evidence="8">The sequence shown here is derived from an EMBL/GenBank/DDBJ whole genome shotgun (WGS) entry which is preliminary data.</text>
</comment>
<dbReference type="GeneID" id="42050404"/>
<evidence type="ECO:0000313" key="9">
    <source>
        <dbReference type="Proteomes" id="UP000183971"/>
    </source>
</evidence>
<feature type="domain" description="FAD dependent oxidoreductase" evidence="6">
    <location>
        <begin position="21"/>
        <end position="56"/>
    </location>
</feature>
<dbReference type="InterPro" id="IPR050493">
    <property type="entry name" value="FAD-dep_Monooxygenase_BioMet"/>
</dbReference>
<dbReference type="SUPFAM" id="SSF51905">
    <property type="entry name" value="FAD/NAD(P)-binding domain"/>
    <property type="match status" value="1"/>
</dbReference>
<evidence type="ECO:0000256" key="2">
    <source>
        <dbReference type="ARBA" id="ARBA00022630"/>
    </source>
</evidence>
<feature type="domain" description="FAD-binding" evidence="7">
    <location>
        <begin position="87"/>
        <end position="307"/>
    </location>
</feature>
<dbReference type="InterPro" id="IPR006076">
    <property type="entry name" value="FAD-dep_OxRdtase"/>
</dbReference>
<comment type="similarity">
    <text evidence="1">Belongs to the paxM FAD-dependent monooxygenase family.</text>
</comment>
<reference evidence="9" key="1">
    <citation type="journal article" date="2016" name="Genome Biol. Evol.">
        <title>Comparative 'omics' of the Fusarium fujikuroi species complex highlights differences in genetic potential and metabolite synthesis.</title>
        <authorList>
            <person name="Niehaus E.-M."/>
            <person name="Muensterkoetter M."/>
            <person name="Proctor R.H."/>
            <person name="Brown D.W."/>
            <person name="Sharon A."/>
            <person name="Idan Y."/>
            <person name="Oren-Young L."/>
            <person name="Sieber C.M."/>
            <person name="Novak O."/>
            <person name="Pencik A."/>
            <person name="Tarkowska D."/>
            <person name="Hromadova K."/>
            <person name="Freeman S."/>
            <person name="Maymon M."/>
            <person name="Elazar M."/>
            <person name="Youssef S.A."/>
            <person name="El-Shabrawy E.S.M."/>
            <person name="Shalaby A.B.A."/>
            <person name="Houterman P."/>
            <person name="Brock N.L."/>
            <person name="Burkhardt I."/>
            <person name="Tsavkelova E.A."/>
            <person name="Dickschat J.S."/>
            <person name="Galuszka P."/>
            <person name="Gueldener U."/>
            <person name="Tudzynski B."/>
        </authorList>
    </citation>
    <scope>NUCLEOTIDE SEQUENCE [LARGE SCALE GENOMIC DNA]</scope>
    <source>
        <strain evidence="9">ET1</strain>
    </source>
</reference>
<keyword evidence="2" id="KW-0285">Flavoprotein</keyword>
<dbReference type="PRINTS" id="PR00420">
    <property type="entry name" value="RNGMNOXGNASE"/>
</dbReference>
<organism evidence="8 9">
    <name type="scientific">Fusarium proliferatum (strain ET1)</name>
    <name type="common">Orchid endophyte fungus</name>
    <dbReference type="NCBI Taxonomy" id="1227346"/>
    <lineage>
        <taxon>Eukaryota</taxon>
        <taxon>Fungi</taxon>
        <taxon>Dikarya</taxon>
        <taxon>Ascomycota</taxon>
        <taxon>Pezizomycotina</taxon>
        <taxon>Sordariomycetes</taxon>
        <taxon>Hypocreomycetidae</taxon>
        <taxon>Hypocreales</taxon>
        <taxon>Nectriaceae</taxon>
        <taxon>Fusarium</taxon>
        <taxon>Fusarium fujikuroi species complex</taxon>
    </lineage>
</organism>
<sequence>MPGAPIEQAATMQQEAPSGLDILVIGGGIAGLGFAIEAYRKGHNVSIIERSHRVGREGVLHYKYDGTYIGSNAFPLAMSRAILHDTLNQYVRGLGIEVKFSTRVVDYFETDDHAGVTLDDGSKLCADVVVASDGVGSKSWSLVSGYKEKPVSSGYALFRATYPVGLALDKPHIAEEYENVQDKCKLFAGDGAHIIIARAGPNMIFMLTHKDTGTAEEEWTKQTSVDHALPHVEGWSPEVRDIIESAPNRQAVDFKLMWRNPRDNWASPKKRVIQIGDAAHTFLPTSTSGATTALEDGFSLAACLQLAGKKDAPLAVTVHNHFRQSHAPYPLLDEADPFNYRAERVACAQRMGFKNQELFHSADWDAVARDPTAFLTPAGKWMVNHDPETYAYDNYAACASHFTDGTPFQNTNAVPGFIYKPWTVQELLAASDRGERLVDEGDW</sequence>
<evidence type="ECO:0000313" key="8">
    <source>
        <dbReference type="EMBL" id="CZR39284.1"/>
    </source>
</evidence>
<evidence type="ECO:0008006" key="10">
    <source>
        <dbReference type="Google" id="ProtNLM"/>
    </source>
</evidence>
<dbReference type="AlphaFoldDB" id="A0A1L7VFZ8"/>
<evidence type="ECO:0000259" key="7">
    <source>
        <dbReference type="Pfam" id="PF01494"/>
    </source>
</evidence>